<accession>A0A485KMA7</accession>
<dbReference type="AlphaFoldDB" id="A0A485KMA7"/>
<dbReference type="InterPro" id="IPR050410">
    <property type="entry name" value="CCR4/nocturin_mRNA_transcr"/>
</dbReference>
<protein>
    <submittedName>
        <fullName evidence="4">Aste57867_9160 protein</fullName>
    </submittedName>
</protein>
<dbReference type="OrthoDB" id="276515at2759"/>
<name>A0A485KMA7_9STRA</name>
<evidence type="ECO:0000313" key="5">
    <source>
        <dbReference type="Proteomes" id="UP000332933"/>
    </source>
</evidence>
<feature type="domain" description="Endonuclease/exonuclease/phosphatase" evidence="2">
    <location>
        <begin position="71"/>
        <end position="328"/>
    </location>
</feature>
<sequence length="347" mass="39387">MDPFQSRLQQRAMRNPYKPHNDTTSTRVKMGLGLLVFVGIVMLFSSGPSSSAPKLRNAVVLATPPTPMSVMTFNLRFASASDGWNSWDYRKGHLIELINRYKPTVMGTQEGLKDQLAEIHANLEGNYERFGVERESNGEFEQIFYDADVVTKLDGGNYWLSEAPDVAGQKAWGAPCVRMVTWCRFQLRATKQEFVFVNTQFDHMSERSRINSAKLIWDRIQAEWSTTMPVFLVGDFNTYRHTSVYSYLTTEEDGPNFAEAWKTAETTIGDVSYTYHGWAGVDNDGEKVPDVVRAANHIDWILYRPRNMKVLSTEVVTESRNGRYPSDHYPIHAEILFPSTDAVPASS</sequence>
<dbReference type="InterPro" id="IPR005135">
    <property type="entry name" value="Endo/exonuclease/phosphatase"/>
</dbReference>
<dbReference type="PANTHER" id="PTHR12121:SF36">
    <property type="entry name" value="ENDONUCLEASE_EXONUCLEASE_PHOSPHATASE DOMAIN-CONTAINING PROTEIN"/>
    <property type="match status" value="1"/>
</dbReference>
<dbReference type="InterPro" id="IPR036691">
    <property type="entry name" value="Endo/exonu/phosph_ase_sf"/>
</dbReference>
<dbReference type="SUPFAM" id="SSF56219">
    <property type="entry name" value="DNase I-like"/>
    <property type="match status" value="1"/>
</dbReference>
<organism evidence="4 5">
    <name type="scientific">Aphanomyces stellatus</name>
    <dbReference type="NCBI Taxonomy" id="120398"/>
    <lineage>
        <taxon>Eukaryota</taxon>
        <taxon>Sar</taxon>
        <taxon>Stramenopiles</taxon>
        <taxon>Oomycota</taxon>
        <taxon>Saprolegniomycetes</taxon>
        <taxon>Saprolegniales</taxon>
        <taxon>Verrucalvaceae</taxon>
        <taxon>Aphanomyces</taxon>
    </lineage>
</organism>
<dbReference type="PANTHER" id="PTHR12121">
    <property type="entry name" value="CARBON CATABOLITE REPRESSOR PROTEIN 4"/>
    <property type="match status" value="1"/>
</dbReference>
<dbReference type="Gene3D" id="3.60.10.10">
    <property type="entry name" value="Endonuclease/exonuclease/phosphatase"/>
    <property type="match status" value="1"/>
</dbReference>
<keyword evidence="5" id="KW-1185">Reference proteome</keyword>
<evidence type="ECO:0000259" key="2">
    <source>
        <dbReference type="Pfam" id="PF03372"/>
    </source>
</evidence>
<dbReference type="EMBL" id="CAADRA010005149">
    <property type="protein sequence ID" value="VFT86044.1"/>
    <property type="molecule type" value="Genomic_DNA"/>
</dbReference>
<evidence type="ECO:0000256" key="1">
    <source>
        <dbReference type="SAM" id="MobiDB-lite"/>
    </source>
</evidence>
<reference evidence="4 5" key="1">
    <citation type="submission" date="2019-03" db="EMBL/GenBank/DDBJ databases">
        <authorList>
            <person name="Gaulin E."/>
            <person name="Dumas B."/>
        </authorList>
    </citation>
    <scope>NUCLEOTIDE SEQUENCE [LARGE SCALE GENOMIC DNA]</scope>
    <source>
        <strain evidence="4">CBS 568.67</strain>
    </source>
</reference>
<dbReference type="EMBL" id="VJMH01005128">
    <property type="protein sequence ID" value="KAF0700347.1"/>
    <property type="molecule type" value="Genomic_DNA"/>
</dbReference>
<evidence type="ECO:0000313" key="3">
    <source>
        <dbReference type="EMBL" id="KAF0700347.1"/>
    </source>
</evidence>
<proteinExistence type="predicted"/>
<reference evidence="3" key="2">
    <citation type="submission" date="2019-06" db="EMBL/GenBank/DDBJ databases">
        <title>Genomics analysis of Aphanomyces spp. identifies a new class of oomycete effector associated with host adaptation.</title>
        <authorList>
            <person name="Gaulin E."/>
        </authorList>
    </citation>
    <scope>NUCLEOTIDE SEQUENCE</scope>
    <source>
        <strain evidence="3">CBS 578.67</strain>
    </source>
</reference>
<dbReference type="GO" id="GO:0000175">
    <property type="term" value="F:3'-5'-RNA exonuclease activity"/>
    <property type="evidence" value="ECO:0007669"/>
    <property type="project" value="TreeGrafter"/>
</dbReference>
<dbReference type="CDD" id="cd09083">
    <property type="entry name" value="EEP-1"/>
    <property type="match status" value="1"/>
</dbReference>
<dbReference type="Pfam" id="PF03372">
    <property type="entry name" value="Exo_endo_phos"/>
    <property type="match status" value="1"/>
</dbReference>
<gene>
    <name evidence="4" type="primary">Aste57867_9160</name>
    <name evidence="3" type="ORF">As57867_009124</name>
    <name evidence="4" type="ORF">ASTE57867_9160</name>
</gene>
<feature type="region of interest" description="Disordered" evidence="1">
    <location>
        <begin position="1"/>
        <end position="25"/>
    </location>
</feature>
<evidence type="ECO:0000313" key="4">
    <source>
        <dbReference type="EMBL" id="VFT86044.1"/>
    </source>
</evidence>
<dbReference type="Proteomes" id="UP000332933">
    <property type="component" value="Unassembled WGS sequence"/>
</dbReference>